<evidence type="ECO:0000256" key="1">
    <source>
        <dbReference type="SAM" id="MobiDB-lite"/>
    </source>
</evidence>
<dbReference type="KEGG" id="ned:HUN01_34040"/>
<dbReference type="EMBL" id="CP054698">
    <property type="protein sequence ID" value="QMS92369.1"/>
    <property type="molecule type" value="Genomic_DNA"/>
</dbReference>
<dbReference type="Pfam" id="PF19266">
    <property type="entry name" value="CIS_tube"/>
    <property type="match status" value="1"/>
</dbReference>
<evidence type="ECO:0000259" key="2">
    <source>
        <dbReference type="Pfam" id="PF19266"/>
    </source>
</evidence>
<feature type="region of interest" description="Disordered" evidence="1">
    <location>
        <begin position="160"/>
        <end position="184"/>
    </location>
</feature>
<accession>A0A7D7LK63</accession>
<dbReference type="InterPro" id="IPR045361">
    <property type="entry name" value="CIS_tube_prot_N"/>
</dbReference>
<dbReference type="Proteomes" id="UP000514713">
    <property type="component" value="Chromosome"/>
</dbReference>
<keyword evidence="4" id="KW-1185">Reference proteome</keyword>
<evidence type="ECO:0000313" key="4">
    <source>
        <dbReference type="Proteomes" id="UP000514713"/>
    </source>
</evidence>
<feature type="compositionally biased region" description="Polar residues" evidence="1">
    <location>
        <begin position="170"/>
        <end position="184"/>
    </location>
</feature>
<sequence>MATPAIIVIQKRQPQLEKAKLVAYNGEAPDIELMFNPTDISFARTVKWESKQGNRGTTLLPKVNFSGVEPYKFTLKQLLYDTYETKESVMKKYIDNIKKGVETINRTTDKRPPVYILTWGTEYFYCVITSLTYTLNMFLSDGTPVRALVDIALQEVDKNNLPGGRESASKGASRQPNSKLGKTT</sequence>
<dbReference type="AlphaFoldDB" id="A0A7D7LK63"/>
<dbReference type="RefSeq" id="WP_181929861.1">
    <property type="nucleotide sequence ID" value="NZ_CP054698.1"/>
</dbReference>
<name>A0A7D7LK63_9NOSO</name>
<proteinExistence type="predicted"/>
<feature type="domain" description="Contractile injection system tube protein N-terminal" evidence="2">
    <location>
        <begin position="16"/>
        <end position="159"/>
    </location>
</feature>
<gene>
    <name evidence="3" type="ORF">HUN01_34040</name>
</gene>
<evidence type="ECO:0000313" key="3">
    <source>
        <dbReference type="EMBL" id="QMS92369.1"/>
    </source>
</evidence>
<reference evidence="4" key="1">
    <citation type="submission" date="2020-06" db="EMBL/GenBank/DDBJ databases">
        <title>Nostoc edaphicum CCNP1411 genome.</title>
        <authorList>
            <person name="Fidor A."/>
            <person name="Grabski M."/>
            <person name="Gawor J."/>
            <person name="Gromadka R."/>
            <person name="Wegrzyn G."/>
            <person name="Mazur-Marzec H."/>
        </authorList>
    </citation>
    <scope>NUCLEOTIDE SEQUENCE [LARGE SCALE GENOMIC DNA]</scope>
    <source>
        <strain evidence="4">CCNP1411</strain>
    </source>
</reference>
<organism evidence="3 4">
    <name type="scientific">Nostoc edaphicum CCNP1411</name>
    <dbReference type="NCBI Taxonomy" id="1472755"/>
    <lineage>
        <taxon>Bacteria</taxon>
        <taxon>Bacillati</taxon>
        <taxon>Cyanobacteriota</taxon>
        <taxon>Cyanophyceae</taxon>
        <taxon>Nostocales</taxon>
        <taxon>Nostocaceae</taxon>
        <taxon>Nostoc</taxon>
    </lineage>
</organism>
<protein>
    <recommendedName>
        <fullName evidence="2">Contractile injection system tube protein N-terminal domain-containing protein</fullName>
    </recommendedName>
</protein>